<dbReference type="InterPro" id="IPR012967">
    <property type="entry name" value="COMT_dimerisation"/>
</dbReference>
<accession>A0A5N6IWU8</accession>
<gene>
    <name evidence="2" type="ORF">BDV30DRAFT_241240</name>
</gene>
<dbReference type="Proteomes" id="UP000326289">
    <property type="component" value="Unassembled WGS sequence"/>
</dbReference>
<dbReference type="InterPro" id="IPR036390">
    <property type="entry name" value="WH_DNA-bd_sf"/>
</dbReference>
<dbReference type="AlphaFoldDB" id="A0A5N6IWU8"/>
<dbReference type="Gene3D" id="1.10.10.10">
    <property type="entry name" value="Winged helix-like DNA-binding domain superfamily/Winged helix DNA-binding domain"/>
    <property type="match status" value="1"/>
</dbReference>
<dbReference type="SUPFAM" id="SSF46785">
    <property type="entry name" value="Winged helix' DNA-binding domain"/>
    <property type="match status" value="1"/>
</dbReference>
<keyword evidence="3" id="KW-1185">Reference proteome</keyword>
<dbReference type="InterPro" id="IPR036388">
    <property type="entry name" value="WH-like_DNA-bd_sf"/>
</dbReference>
<protein>
    <recommendedName>
        <fullName evidence="1">O-methyltransferase dimerisation domain-containing protein</fullName>
    </recommendedName>
</protein>
<dbReference type="EMBL" id="ML732827">
    <property type="protein sequence ID" value="KAB8270627.1"/>
    <property type="molecule type" value="Genomic_DNA"/>
</dbReference>
<evidence type="ECO:0000313" key="3">
    <source>
        <dbReference type="Proteomes" id="UP000326289"/>
    </source>
</evidence>
<evidence type="ECO:0000259" key="1">
    <source>
        <dbReference type="Pfam" id="PF08100"/>
    </source>
</evidence>
<dbReference type="GO" id="GO:0046983">
    <property type="term" value="F:protein dimerization activity"/>
    <property type="evidence" value="ECO:0007669"/>
    <property type="project" value="InterPro"/>
</dbReference>
<sequence>MSTTTTQTLLTSISVVGQQPPEDDELRSQLSQALSRALVAVERPLDTVHRLFFAPLQLAMTKVAIDLNLLEILVLQGRSMSVQELAQATGAQDVLLGRILRYLAY</sequence>
<feature type="domain" description="O-methyltransferase dimerisation" evidence="1">
    <location>
        <begin position="62"/>
        <end position="104"/>
    </location>
</feature>
<dbReference type="PANTHER" id="PTHR43712">
    <property type="entry name" value="PUTATIVE (AFU_ORTHOLOGUE AFUA_4G14580)-RELATED"/>
    <property type="match status" value="1"/>
</dbReference>
<name>A0A5N6IWU8_9EURO</name>
<proteinExistence type="predicted"/>
<dbReference type="PANTHER" id="PTHR43712:SF1">
    <property type="entry name" value="HYPOTHETICAL O-METHYLTRANSFERASE (EUROFUNG)-RELATED"/>
    <property type="match status" value="1"/>
</dbReference>
<reference evidence="2 3" key="1">
    <citation type="submission" date="2019-04" db="EMBL/GenBank/DDBJ databases">
        <title>Fungal friends and foes A comparative genomics study of 23 Aspergillus species from section Flavi.</title>
        <authorList>
            <consortium name="DOE Joint Genome Institute"/>
            <person name="Kjaerbolling I."/>
            <person name="Vesth T.C."/>
            <person name="Frisvad J.C."/>
            <person name="Nybo J.L."/>
            <person name="Theobald S."/>
            <person name="Kildgaard S."/>
            <person name="Petersen T.I."/>
            <person name="Kuo A."/>
            <person name="Sato A."/>
            <person name="Lyhne E.K."/>
            <person name="Kogle M.E."/>
            <person name="Wiebenga A."/>
            <person name="Kun R.S."/>
            <person name="Lubbers R.J."/>
            <person name="Makela M.R."/>
            <person name="Barry K."/>
            <person name="Chovatia M."/>
            <person name="Clum A."/>
            <person name="Daum C."/>
            <person name="Haridas S."/>
            <person name="He G."/>
            <person name="LaButti K."/>
            <person name="Lipzen A."/>
            <person name="Mondo S."/>
            <person name="Pangilinan J."/>
            <person name="Riley R."/>
            <person name="Salamov A."/>
            <person name="Simmons B.A."/>
            <person name="Magnuson J.K."/>
            <person name="Henrissat B."/>
            <person name="Mortensen U.H."/>
            <person name="Larsen T.O."/>
            <person name="De vries R.P."/>
            <person name="Grigoriev I.V."/>
            <person name="Machida M."/>
            <person name="Baker S.E."/>
            <person name="Andersen M.R."/>
        </authorList>
    </citation>
    <scope>NUCLEOTIDE SEQUENCE [LARGE SCALE GENOMIC DNA]</scope>
    <source>
        <strain evidence="2 3">CBS 117635</strain>
    </source>
</reference>
<dbReference type="Pfam" id="PF08100">
    <property type="entry name" value="Dimerisation"/>
    <property type="match status" value="1"/>
</dbReference>
<evidence type="ECO:0000313" key="2">
    <source>
        <dbReference type="EMBL" id="KAB8270627.1"/>
    </source>
</evidence>
<organism evidence="2 3">
    <name type="scientific">Aspergillus minisclerotigenes</name>
    <dbReference type="NCBI Taxonomy" id="656917"/>
    <lineage>
        <taxon>Eukaryota</taxon>
        <taxon>Fungi</taxon>
        <taxon>Dikarya</taxon>
        <taxon>Ascomycota</taxon>
        <taxon>Pezizomycotina</taxon>
        <taxon>Eurotiomycetes</taxon>
        <taxon>Eurotiomycetidae</taxon>
        <taxon>Eurotiales</taxon>
        <taxon>Aspergillaceae</taxon>
        <taxon>Aspergillus</taxon>
        <taxon>Aspergillus subgen. Circumdati</taxon>
    </lineage>
</organism>